<accession>A0ABT7CYA1</accession>
<evidence type="ECO:0000313" key="1">
    <source>
        <dbReference type="EMBL" id="MDJ1497574.1"/>
    </source>
</evidence>
<dbReference type="EMBL" id="JASJOT010000034">
    <property type="protein sequence ID" value="MDJ1497574.1"/>
    <property type="molecule type" value="Genomic_DNA"/>
</dbReference>
<feature type="non-terminal residue" evidence="1">
    <location>
        <position position="150"/>
    </location>
</feature>
<dbReference type="Proteomes" id="UP001228581">
    <property type="component" value="Unassembled WGS sequence"/>
</dbReference>
<comment type="caution">
    <text evidence="1">The sequence shown here is derived from an EMBL/GenBank/DDBJ whole genome shotgun (WGS) entry which is preliminary data.</text>
</comment>
<name>A0ABT7CYA1_9BACT</name>
<sequence>MKPSYFLCFAFIVCLFACKKDDLPSPSQTGADTFGCKINGKSWIPNGGNGWSGIEPIFGGYVDTSIAPTHNGVFIHTYRSDNSSIDIYLQNVNTTGVYQLKYNTGIRYGTLNPLNYAAYFPGNGKAYVTTPEYQGTVTITRADTVNYIIS</sequence>
<dbReference type="RefSeq" id="WP_314003239.1">
    <property type="nucleotide sequence ID" value="NZ_JASJOT010000034.1"/>
</dbReference>
<protein>
    <submittedName>
        <fullName evidence="1">Uncharacterized protein</fullName>
    </submittedName>
</protein>
<gene>
    <name evidence="1" type="ORF">QNI19_31835</name>
</gene>
<organism evidence="1 2">
    <name type="scientific">Xanthocytophaga flava</name>
    <dbReference type="NCBI Taxonomy" id="3048013"/>
    <lineage>
        <taxon>Bacteria</taxon>
        <taxon>Pseudomonadati</taxon>
        <taxon>Bacteroidota</taxon>
        <taxon>Cytophagia</taxon>
        <taxon>Cytophagales</taxon>
        <taxon>Rhodocytophagaceae</taxon>
        <taxon>Xanthocytophaga</taxon>
    </lineage>
</organism>
<keyword evidence="2" id="KW-1185">Reference proteome</keyword>
<proteinExistence type="predicted"/>
<reference evidence="1 2" key="1">
    <citation type="submission" date="2023-05" db="EMBL/GenBank/DDBJ databases">
        <authorList>
            <person name="Zhang X."/>
        </authorList>
    </citation>
    <scope>NUCLEOTIDE SEQUENCE [LARGE SCALE GENOMIC DNA]</scope>
    <source>
        <strain evidence="1 2">DM2B3-1</strain>
    </source>
</reference>
<evidence type="ECO:0000313" key="2">
    <source>
        <dbReference type="Proteomes" id="UP001228581"/>
    </source>
</evidence>